<dbReference type="AlphaFoldDB" id="A0A857CD14"/>
<organism evidence="1 2">
    <name type="scientific">Stappia indica</name>
    <dbReference type="NCBI Taxonomy" id="538381"/>
    <lineage>
        <taxon>Bacteria</taxon>
        <taxon>Pseudomonadati</taxon>
        <taxon>Pseudomonadota</taxon>
        <taxon>Alphaproteobacteria</taxon>
        <taxon>Hyphomicrobiales</taxon>
        <taxon>Stappiaceae</taxon>
        <taxon>Stappia</taxon>
    </lineage>
</organism>
<sequence length="94" mass="10394">MSNGIDVTPQNNQSQSVDSNVIFVAAMRDTEFEPDFSLKNLRDFTWAIKSPGSADNQICQWMNMLVLEGIRAALSVKVTPLQLGTMTVPMFGAR</sequence>
<name>A0A857CD14_9HYPH</name>
<gene>
    <name evidence="1" type="ORF">GH266_20855</name>
</gene>
<reference evidence="1 2" key="1">
    <citation type="submission" date="2019-12" db="EMBL/GenBank/DDBJ databases">
        <title>The genome of Stappia indica PHM037.</title>
        <authorList>
            <person name="Kacar D."/>
            <person name="Galan B."/>
            <person name="Canedo L."/>
            <person name="Rodriguez P."/>
            <person name="de la Calle F."/>
            <person name="Garcia J.L."/>
        </authorList>
    </citation>
    <scope>NUCLEOTIDE SEQUENCE [LARGE SCALE GENOMIC DNA]</scope>
    <source>
        <strain evidence="1 2">PHM037</strain>
    </source>
</reference>
<proteinExistence type="predicted"/>
<dbReference type="Proteomes" id="UP000435648">
    <property type="component" value="Chromosome"/>
</dbReference>
<evidence type="ECO:0000313" key="1">
    <source>
        <dbReference type="EMBL" id="QGZ36731.1"/>
    </source>
</evidence>
<accession>A0A857CD14</accession>
<evidence type="ECO:0000313" key="2">
    <source>
        <dbReference type="Proteomes" id="UP000435648"/>
    </source>
</evidence>
<dbReference type="KEGG" id="siw:GH266_20855"/>
<dbReference type="RefSeq" id="WP_158195554.1">
    <property type="nucleotide sequence ID" value="NZ_CP046908.1"/>
</dbReference>
<protein>
    <submittedName>
        <fullName evidence="1">Uncharacterized protein</fullName>
    </submittedName>
</protein>
<dbReference type="EMBL" id="CP046908">
    <property type="protein sequence ID" value="QGZ36731.1"/>
    <property type="molecule type" value="Genomic_DNA"/>
</dbReference>